<dbReference type="SUPFAM" id="SSF109604">
    <property type="entry name" value="HD-domain/PDEase-like"/>
    <property type="match status" value="1"/>
</dbReference>
<reference evidence="1 2" key="1">
    <citation type="journal article" date="2008" name="Nature">
        <title>The Trichoplax genome and the nature of placozoans.</title>
        <authorList>
            <person name="Srivastava M."/>
            <person name="Begovic E."/>
            <person name="Chapman J."/>
            <person name="Putnam N.H."/>
            <person name="Hellsten U."/>
            <person name="Kawashima T."/>
            <person name="Kuo A."/>
            <person name="Mitros T."/>
            <person name="Salamov A."/>
            <person name="Carpenter M.L."/>
            <person name="Signorovitch A.Y."/>
            <person name="Moreno M.A."/>
            <person name="Kamm K."/>
            <person name="Grimwood J."/>
            <person name="Schmutz J."/>
            <person name="Shapiro H."/>
            <person name="Grigoriev I.V."/>
            <person name="Buss L.W."/>
            <person name="Schierwater B."/>
            <person name="Dellaporta S.L."/>
            <person name="Rokhsar D.S."/>
        </authorList>
    </citation>
    <scope>NUCLEOTIDE SEQUENCE [LARGE SCALE GENOMIC DNA]</scope>
    <source>
        <strain evidence="1 2">Grell-BS-1999</strain>
    </source>
</reference>
<protein>
    <recommendedName>
        <fullName evidence="3">HD domain-containing protein</fullName>
    </recommendedName>
</protein>
<sequence>FAKKWHDGQMRKTGDKPFYSHPIAVAGMVAEKYLKTDVIVASILHDVVEDSECTAELIEEKFNKRIAQIVDRLTRNRLVNGKYIKLNLEKTLNKLRKLNDNEALFIKQMDRLHNLQTIKGLKPKKQKKMVRETNNLFIRLVSIIGDKIGIHGQLHLENKMFKLGYDTLRKHKKK</sequence>
<dbReference type="Gene3D" id="1.10.3210.10">
    <property type="entry name" value="Hypothetical protein af1432"/>
    <property type="match status" value="1"/>
</dbReference>
<evidence type="ECO:0000313" key="2">
    <source>
        <dbReference type="Proteomes" id="UP000009022"/>
    </source>
</evidence>
<dbReference type="EMBL" id="DS985770">
    <property type="protein sequence ID" value="EDV18689.1"/>
    <property type="molecule type" value="Genomic_DNA"/>
</dbReference>
<dbReference type="InParanoid" id="B3SF05"/>
<dbReference type="eggNOG" id="KOG1157">
    <property type="taxonomic scope" value="Eukaryota"/>
</dbReference>
<name>B3SF05_TRIAD</name>
<evidence type="ECO:0008006" key="3">
    <source>
        <dbReference type="Google" id="ProtNLM"/>
    </source>
</evidence>
<accession>B3SF05</accession>
<dbReference type="OrthoDB" id="430679at2759"/>
<gene>
    <name evidence="1" type="ORF">TRIADDRAFT_34811</name>
</gene>
<feature type="non-terminal residue" evidence="1">
    <location>
        <position position="1"/>
    </location>
</feature>
<proteinExistence type="predicted"/>
<dbReference type="PhylomeDB" id="B3SF05"/>
<keyword evidence="2" id="KW-1185">Reference proteome</keyword>
<dbReference type="HOGENOM" id="CLU_1543947_0_0_1"/>
<dbReference type="Proteomes" id="UP000009022">
    <property type="component" value="Unassembled WGS sequence"/>
</dbReference>
<dbReference type="PANTHER" id="PTHR21262">
    <property type="entry name" value="GUANOSINE-3',5'-BIS DIPHOSPHATE 3'-PYROPHOSPHOHYDROLASE"/>
    <property type="match status" value="1"/>
</dbReference>
<dbReference type="STRING" id="10228.B3SF05"/>
<dbReference type="Pfam" id="PF13328">
    <property type="entry name" value="HD_4"/>
    <property type="match status" value="1"/>
</dbReference>
<organism evidence="1 2">
    <name type="scientific">Trichoplax adhaerens</name>
    <name type="common">Trichoplax reptans</name>
    <dbReference type="NCBI Taxonomy" id="10228"/>
    <lineage>
        <taxon>Eukaryota</taxon>
        <taxon>Metazoa</taxon>
        <taxon>Placozoa</taxon>
        <taxon>Uniplacotomia</taxon>
        <taxon>Trichoplacea</taxon>
        <taxon>Trichoplacidae</taxon>
        <taxon>Trichoplax</taxon>
    </lineage>
</organism>
<dbReference type="PANTHER" id="PTHR21262:SF31">
    <property type="entry name" value="GTP PYROPHOSPHOKINASE"/>
    <property type="match status" value="1"/>
</dbReference>
<evidence type="ECO:0000313" key="1">
    <source>
        <dbReference type="EMBL" id="EDV18689.1"/>
    </source>
</evidence>
<dbReference type="FunCoup" id="B3SF05">
    <property type="interactions" value="717"/>
</dbReference>
<dbReference type="AlphaFoldDB" id="B3SF05"/>
<dbReference type="KEGG" id="tad:TRIADDRAFT_34811"/>